<feature type="transmembrane region" description="Helical" evidence="1">
    <location>
        <begin position="336"/>
        <end position="356"/>
    </location>
</feature>
<feature type="transmembrane region" description="Helical" evidence="1">
    <location>
        <begin position="398"/>
        <end position="415"/>
    </location>
</feature>
<organism evidence="2 3">
    <name type="scientific">Lentilactobacillus parabuchneri</name>
    <dbReference type="NCBI Taxonomy" id="152331"/>
    <lineage>
        <taxon>Bacteria</taxon>
        <taxon>Bacillati</taxon>
        <taxon>Bacillota</taxon>
        <taxon>Bacilli</taxon>
        <taxon>Lactobacillales</taxon>
        <taxon>Lactobacillaceae</taxon>
        <taxon>Lentilactobacillus</taxon>
    </lineage>
</organism>
<dbReference type="PANTHER" id="PTHR38454:SF1">
    <property type="entry name" value="INTEGRAL MEMBRANE PROTEIN"/>
    <property type="match status" value="1"/>
</dbReference>
<feature type="transmembrane region" description="Helical" evidence="1">
    <location>
        <begin position="70"/>
        <end position="89"/>
    </location>
</feature>
<reference evidence="2 3" key="1">
    <citation type="journal article" date="2017" name="Front. Microbiol.">
        <title>The Histidine Decarboxylase Gene Cluster of Lactobacillus parabuchneri Was Gained by Horizontal Gene Transfer and Is Mobile within the Species.</title>
        <authorList>
            <person name="Wuthrich D."/>
            <person name="Berthoud H."/>
            <person name="Wechsler D."/>
            <person name="Eugster E."/>
            <person name="Irmler S."/>
            <person name="Bruggmann R."/>
        </authorList>
    </citation>
    <scope>NUCLEOTIDE SEQUENCE [LARGE SCALE GENOMIC DNA]</scope>
    <source>
        <strain evidence="2 3">FAM23169</strain>
    </source>
</reference>
<dbReference type="STRING" id="152331.FAM21731_01640"/>
<feature type="transmembrane region" description="Helical" evidence="1">
    <location>
        <begin position="104"/>
        <end position="128"/>
    </location>
</feature>
<name>A0A1X1FDU4_9LACO</name>
<dbReference type="Proteomes" id="UP000193009">
    <property type="component" value="Unassembled WGS sequence"/>
</dbReference>
<feature type="transmembrane region" description="Helical" evidence="1">
    <location>
        <begin position="304"/>
        <end position="324"/>
    </location>
</feature>
<evidence type="ECO:0000256" key="1">
    <source>
        <dbReference type="SAM" id="Phobius"/>
    </source>
</evidence>
<feature type="transmembrane region" description="Helical" evidence="1">
    <location>
        <begin position="140"/>
        <end position="160"/>
    </location>
</feature>
<keyword evidence="1" id="KW-1133">Transmembrane helix</keyword>
<dbReference type="EMBL" id="MSBD01000040">
    <property type="protein sequence ID" value="ORN27882.1"/>
    <property type="molecule type" value="Genomic_DNA"/>
</dbReference>
<proteinExistence type="predicted"/>
<evidence type="ECO:0000313" key="2">
    <source>
        <dbReference type="EMBL" id="ORN27882.1"/>
    </source>
</evidence>
<dbReference type="GeneID" id="69803368"/>
<feature type="transmembrane region" description="Helical" evidence="1">
    <location>
        <begin position="234"/>
        <end position="256"/>
    </location>
</feature>
<keyword evidence="1" id="KW-0472">Membrane</keyword>
<feature type="transmembrane region" description="Helical" evidence="1">
    <location>
        <begin position="368"/>
        <end position="386"/>
    </location>
</feature>
<comment type="caution">
    <text evidence="2">The sequence shown here is derived from an EMBL/GenBank/DDBJ whole genome shotgun (WGS) entry which is preliminary data.</text>
</comment>
<dbReference type="InterPro" id="IPR018580">
    <property type="entry name" value="Uncharacterised_YfhO"/>
</dbReference>
<dbReference type="KEGG" id="lpar:FAM21731_01640"/>
<dbReference type="RefSeq" id="WP_075141206.1">
    <property type="nucleotide sequence ID" value="NZ_CP018796.1"/>
</dbReference>
<dbReference type="PANTHER" id="PTHR38454">
    <property type="entry name" value="INTEGRAL MEMBRANE PROTEIN-RELATED"/>
    <property type="match status" value="1"/>
</dbReference>
<gene>
    <name evidence="2" type="ORF">FAM23169_01579</name>
</gene>
<accession>A0A1X1FDU4</accession>
<evidence type="ECO:0000313" key="3">
    <source>
        <dbReference type="Proteomes" id="UP000193009"/>
    </source>
</evidence>
<protein>
    <submittedName>
        <fullName evidence="2">Bacterial membrane protein YfhO</fullName>
    </submittedName>
</protein>
<feature type="transmembrane region" description="Helical" evidence="1">
    <location>
        <begin position="12"/>
        <end position="35"/>
    </location>
</feature>
<dbReference type="AlphaFoldDB" id="A0A1X1FDU4"/>
<feature type="transmembrane region" description="Helical" evidence="1">
    <location>
        <begin position="435"/>
        <end position="453"/>
    </location>
</feature>
<sequence length="848" mass="94739">MNLKLTRTNILMMSVLSGTMALIVLGLILGLNGIVPFGNRSLLVGDMGAQYVPFLSFFKHTLATSQLTPFSFSIGVGENVVPLIAYYLLSPFNLITLLFPTSQLPVAITIIFMLKDAFIAATTSFFLAKHFNRLDWLNPVFALAFSLGGFITANFINIMWLDGLIYLPLVCYGIDRIKASHSSWPLFLWLTLCIMTNYYIGYMIGIFTIIYAIDVMISTQSQLPSGTKWLPANWPFIKSFAFTELCSVLTSLVVLLPTALGMLQTAKIVPSADNNLVSVSKPQFGFEFLSQLGMGGQSYTNRLFHAPAIFASTAIVILAFAYFCHPRIPREHKIGTAVTLGILFFSMLIGPINLVWHMMSQPSGSPFRYSFLLSFMLIMIGYEALINQPAGIKTRYKLAIPALITLLLIIGYGDIKLNHANAYLSLQPNSLHMLLVNIILVMIYSVILFSTITNLKRMTVGALIVTELGVNFMSTLATEPFASQSKYTATYNQQRRELAGYTNPQTRLFRIGQQQTALAPAFKETYYGYNDAQIFNYNGVQEYSSTLPEQMRETLKMLGLYSKNQRRINFAGNTTISKLLLGVKYNLNQKGQIQPNSSYVGMGFPVSNQFVNLKLRSGFIFTNLENILQTISPSSNSYLLKETINQSSRTITHSGTRYSLTVFPKLSGPLYFDTSDASFDYSSIKVDGKRLGNISDPLHKRYIIKLGTYRQGVPMTIQFLSHSQSALKKVNLITLNTQAFSRVVSQLKKHSFMPTYRNNQVSGSVTRTSPNQHWLYTSIPYDSGWTATVNRQPVKVVKVLGDFAAVPITSTTNHVVMRYHIPGLIVGCILSLLGLLLYLNQMIVKHFK</sequence>
<keyword evidence="1" id="KW-0812">Transmembrane</keyword>
<feature type="transmembrane region" description="Helical" evidence="1">
    <location>
        <begin position="819"/>
        <end position="839"/>
    </location>
</feature>
<feature type="transmembrane region" description="Helical" evidence="1">
    <location>
        <begin position="186"/>
        <end position="213"/>
    </location>
</feature>
<dbReference type="OrthoDB" id="9815466at2"/>
<dbReference type="Pfam" id="PF09586">
    <property type="entry name" value="YfhO"/>
    <property type="match status" value="1"/>
</dbReference>
<keyword evidence="3" id="KW-1185">Reference proteome</keyword>